<name>A0A7S2DWM5_9STRA</name>
<proteinExistence type="predicted"/>
<sequence>MLGHACPPLSSPSPTVSYALLFAPCSRLSHHTRYSRREEKTAHRAMFRESTGSLGDYKKNRPRARHLEGDHPLAPTSRVGAERMTKIYPITAIEEHEVGVSCSFGD</sequence>
<feature type="region of interest" description="Disordered" evidence="1">
    <location>
        <begin position="34"/>
        <end position="80"/>
    </location>
</feature>
<gene>
    <name evidence="2" type="ORF">DSPE1174_LOCUS25691</name>
</gene>
<evidence type="ECO:0000256" key="1">
    <source>
        <dbReference type="SAM" id="MobiDB-lite"/>
    </source>
</evidence>
<organism evidence="2">
    <name type="scientific">Octactis speculum</name>
    <dbReference type="NCBI Taxonomy" id="3111310"/>
    <lineage>
        <taxon>Eukaryota</taxon>
        <taxon>Sar</taxon>
        <taxon>Stramenopiles</taxon>
        <taxon>Ochrophyta</taxon>
        <taxon>Dictyochophyceae</taxon>
        <taxon>Dictyochales</taxon>
        <taxon>Dictyochaceae</taxon>
        <taxon>Octactis</taxon>
    </lineage>
</organism>
<evidence type="ECO:0000313" key="2">
    <source>
        <dbReference type="EMBL" id="CAD9464438.1"/>
    </source>
</evidence>
<dbReference type="AlphaFoldDB" id="A0A7S2DWM5"/>
<reference evidence="2" key="1">
    <citation type="submission" date="2021-01" db="EMBL/GenBank/DDBJ databases">
        <authorList>
            <person name="Corre E."/>
            <person name="Pelletier E."/>
            <person name="Niang G."/>
            <person name="Scheremetjew M."/>
            <person name="Finn R."/>
            <person name="Kale V."/>
            <person name="Holt S."/>
            <person name="Cochrane G."/>
            <person name="Meng A."/>
            <person name="Brown T."/>
            <person name="Cohen L."/>
        </authorList>
    </citation>
    <scope>NUCLEOTIDE SEQUENCE</scope>
    <source>
        <strain evidence="2">CCMP1381</strain>
    </source>
</reference>
<protein>
    <submittedName>
        <fullName evidence="2">Uncharacterized protein</fullName>
    </submittedName>
</protein>
<dbReference type="EMBL" id="HBGS01049329">
    <property type="protein sequence ID" value="CAD9464438.1"/>
    <property type="molecule type" value="Transcribed_RNA"/>
</dbReference>
<accession>A0A7S2DWM5</accession>